<dbReference type="SUPFAM" id="SSF48179">
    <property type="entry name" value="6-phosphogluconate dehydrogenase C-terminal domain-like"/>
    <property type="match status" value="1"/>
</dbReference>
<comment type="similarity">
    <text evidence="2">Belongs to the 3-hydroxyacyl-CoA dehydrogenase family.</text>
</comment>
<proteinExistence type="inferred from homology"/>
<evidence type="ECO:0000256" key="1">
    <source>
        <dbReference type="ARBA" id="ARBA00005086"/>
    </source>
</evidence>
<keyword evidence="7" id="KW-1185">Reference proteome</keyword>
<dbReference type="PANTHER" id="PTHR48075:SF9">
    <property type="entry name" value="3-HYDROXYBUTYRYL-COA DEHYDROGENASE"/>
    <property type="match status" value="1"/>
</dbReference>
<dbReference type="Pfam" id="PF00725">
    <property type="entry name" value="3HCDH"/>
    <property type="match status" value="1"/>
</dbReference>
<accession>A0ABU2SDI4</accession>
<gene>
    <name evidence="6" type="ORF">RM779_28360</name>
</gene>
<dbReference type="InterPro" id="IPR006176">
    <property type="entry name" value="3-OHacyl-CoA_DH_NAD-bd"/>
</dbReference>
<protein>
    <submittedName>
        <fullName evidence="6">3-hydroxybutyryl-CoA dehydrogenase</fullName>
    </submittedName>
</protein>
<dbReference type="Pfam" id="PF02737">
    <property type="entry name" value="3HCDH_N"/>
    <property type="match status" value="1"/>
</dbReference>
<dbReference type="Gene3D" id="3.40.50.720">
    <property type="entry name" value="NAD(P)-binding Rossmann-like Domain"/>
    <property type="match status" value="1"/>
</dbReference>
<keyword evidence="3" id="KW-0560">Oxidoreductase</keyword>
<dbReference type="InterPro" id="IPR022694">
    <property type="entry name" value="3-OHacyl-CoA_DH"/>
</dbReference>
<evidence type="ECO:0000259" key="4">
    <source>
        <dbReference type="Pfam" id="PF00725"/>
    </source>
</evidence>
<dbReference type="RefSeq" id="WP_311620638.1">
    <property type="nucleotide sequence ID" value="NZ_JAVREV010000020.1"/>
</dbReference>
<dbReference type="InterPro" id="IPR008927">
    <property type="entry name" value="6-PGluconate_DH-like_C_sf"/>
</dbReference>
<dbReference type="InterPro" id="IPR013328">
    <property type="entry name" value="6PGD_dom2"/>
</dbReference>
<name>A0ABU2SDI4_9ACTN</name>
<sequence>MTAAGGDAWDIHRVGVVGCGLMGSGIAELCARAGLDVTVIVSGPGAVEPGRRRIADSLGRAVARGRLTAAGRDAALARIALTPDLDALAGRQFVVESIREDEVAKAELFARLDKIVEAQDAILASNTSSIPIVRLGRLAGRAERLIGVHFFSPVPVLPLVELTASVHTDGLVVERTERLLTQVLGKRVIRSPDRPGFVVNAVLFPYLLSAIRMVESGFATAEVVDTGMELGCSHPVGPLRLADLIGLDVVASTATALHEEFGQQAYAPPPLLLRLVADGALGRKTRRGFYTYTG</sequence>
<comment type="pathway">
    <text evidence="1">Lipid metabolism; butanoate metabolism.</text>
</comment>
<dbReference type="NCBIfam" id="NF005875">
    <property type="entry name" value="PRK07819.1"/>
    <property type="match status" value="1"/>
</dbReference>
<dbReference type="Proteomes" id="UP001183615">
    <property type="component" value="Unassembled WGS sequence"/>
</dbReference>
<dbReference type="InterPro" id="IPR036291">
    <property type="entry name" value="NAD(P)-bd_dom_sf"/>
</dbReference>
<dbReference type="Gene3D" id="1.10.1040.10">
    <property type="entry name" value="N-(1-d-carboxylethyl)-l-norvaline Dehydrogenase, domain 2"/>
    <property type="match status" value="1"/>
</dbReference>
<dbReference type="SUPFAM" id="SSF51735">
    <property type="entry name" value="NAD(P)-binding Rossmann-fold domains"/>
    <property type="match status" value="1"/>
</dbReference>
<evidence type="ECO:0000259" key="5">
    <source>
        <dbReference type="Pfam" id="PF02737"/>
    </source>
</evidence>
<dbReference type="EMBL" id="JAVREV010000020">
    <property type="protein sequence ID" value="MDT0446479.1"/>
    <property type="molecule type" value="Genomic_DNA"/>
</dbReference>
<evidence type="ECO:0000313" key="6">
    <source>
        <dbReference type="EMBL" id="MDT0446479.1"/>
    </source>
</evidence>
<organism evidence="6 7">
    <name type="scientific">Streptomyces johnsoniae</name>
    <dbReference type="NCBI Taxonomy" id="3075532"/>
    <lineage>
        <taxon>Bacteria</taxon>
        <taxon>Bacillati</taxon>
        <taxon>Actinomycetota</taxon>
        <taxon>Actinomycetes</taxon>
        <taxon>Kitasatosporales</taxon>
        <taxon>Streptomycetaceae</taxon>
        <taxon>Streptomyces</taxon>
    </lineage>
</organism>
<evidence type="ECO:0000313" key="7">
    <source>
        <dbReference type="Proteomes" id="UP001183615"/>
    </source>
</evidence>
<dbReference type="InterPro" id="IPR006108">
    <property type="entry name" value="3HC_DH_C"/>
</dbReference>
<evidence type="ECO:0000256" key="3">
    <source>
        <dbReference type="ARBA" id="ARBA00023002"/>
    </source>
</evidence>
<reference evidence="7" key="1">
    <citation type="submission" date="2023-07" db="EMBL/GenBank/DDBJ databases">
        <title>30 novel species of actinomycetes from the DSMZ collection.</title>
        <authorList>
            <person name="Nouioui I."/>
        </authorList>
    </citation>
    <scope>NUCLEOTIDE SEQUENCE [LARGE SCALE GENOMIC DNA]</scope>
    <source>
        <strain evidence="7">DSM 41886</strain>
    </source>
</reference>
<evidence type="ECO:0000256" key="2">
    <source>
        <dbReference type="ARBA" id="ARBA00009463"/>
    </source>
</evidence>
<feature type="domain" description="3-hydroxyacyl-CoA dehydrogenase C-terminal" evidence="4">
    <location>
        <begin position="196"/>
        <end position="292"/>
    </location>
</feature>
<dbReference type="PANTHER" id="PTHR48075">
    <property type="entry name" value="3-HYDROXYACYL-COA DEHYDROGENASE FAMILY PROTEIN"/>
    <property type="match status" value="1"/>
</dbReference>
<comment type="caution">
    <text evidence="6">The sequence shown here is derived from an EMBL/GenBank/DDBJ whole genome shotgun (WGS) entry which is preliminary data.</text>
</comment>
<dbReference type="PIRSF" id="PIRSF000105">
    <property type="entry name" value="HCDH"/>
    <property type="match status" value="1"/>
</dbReference>
<feature type="domain" description="3-hydroxyacyl-CoA dehydrogenase NAD binding" evidence="5">
    <location>
        <begin position="14"/>
        <end position="191"/>
    </location>
</feature>